<dbReference type="CDD" id="cd00332">
    <property type="entry name" value="PAL-HAL"/>
    <property type="match status" value="1"/>
</dbReference>
<gene>
    <name evidence="1" type="ORF">SLNSH_18610</name>
</gene>
<keyword evidence="2" id="KW-1185">Reference proteome</keyword>
<dbReference type="RefSeq" id="WP_106338646.1">
    <property type="nucleotide sequence ID" value="NZ_PVZS01000024.1"/>
</dbReference>
<dbReference type="PANTHER" id="PTHR10362">
    <property type="entry name" value="HISTIDINE AMMONIA-LYASE"/>
    <property type="match status" value="1"/>
</dbReference>
<reference evidence="2" key="1">
    <citation type="submission" date="2018-03" db="EMBL/GenBank/DDBJ databases">
        <authorList>
            <person name="Sun L."/>
            <person name="Liu H."/>
            <person name="Chen W."/>
            <person name="Huang K."/>
            <person name="Liu W."/>
            <person name="Gao X."/>
        </authorList>
    </citation>
    <scope>NUCLEOTIDE SEQUENCE [LARGE SCALE GENOMIC DNA]</scope>
    <source>
        <strain evidence="2">SH9</strain>
    </source>
</reference>
<proteinExistence type="predicted"/>
<organism evidence="1 2">
    <name type="scientific">Alsobacter soli</name>
    <dbReference type="NCBI Taxonomy" id="2109933"/>
    <lineage>
        <taxon>Bacteria</taxon>
        <taxon>Pseudomonadati</taxon>
        <taxon>Pseudomonadota</taxon>
        <taxon>Alphaproteobacteria</taxon>
        <taxon>Hyphomicrobiales</taxon>
        <taxon>Alsobacteraceae</taxon>
        <taxon>Alsobacter</taxon>
    </lineage>
</organism>
<evidence type="ECO:0000313" key="2">
    <source>
        <dbReference type="Proteomes" id="UP000239772"/>
    </source>
</evidence>
<dbReference type="EMBL" id="PVZS01000024">
    <property type="protein sequence ID" value="PSC03524.1"/>
    <property type="molecule type" value="Genomic_DNA"/>
</dbReference>
<dbReference type="GO" id="GO:0016841">
    <property type="term" value="F:ammonia-lyase activity"/>
    <property type="evidence" value="ECO:0007669"/>
    <property type="project" value="InterPro"/>
</dbReference>
<dbReference type="InterPro" id="IPR008948">
    <property type="entry name" value="L-Aspartase-like"/>
</dbReference>
<comment type="caution">
    <text evidence="1">The sequence shown here is derived from an EMBL/GenBank/DDBJ whole genome shotgun (WGS) entry which is preliminary data.</text>
</comment>
<dbReference type="Gene3D" id="1.10.275.10">
    <property type="entry name" value="Fumarase/aspartase (N-terminal domain)"/>
    <property type="match status" value="1"/>
</dbReference>
<dbReference type="InterPro" id="IPR001106">
    <property type="entry name" value="Aromatic_Lyase"/>
</dbReference>
<accession>A0A2T1HPE7</accession>
<evidence type="ECO:0000313" key="1">
    <source>
        <dbReference type="EMBL" id="PSC03524.1"/>
    </source>
</evidence>
<dbReference type="Proteomes" id="UP000239772">
    <property type="component" value="Unassembled WGS sequence"/>
</dbReference>
<keyword evidence="1" id="KW-0456">Lyase</keyword>
<dbReference type="Pfam" id="PF00221">
    <property type="entry name" value="Lyase_aromatic"/>
    <property type="match status" value="1"/>
</dbReference>
<dbReference type="AlphaFoldDB" id="A0A2T1HPE7"/>
<dbReference type="InterPro" id="IPR022313">
    <property type="entry name" value="Phe/His_NH3-lyase_AS"/>
</dbReference>
<protein>
    <submittedName>
        <fullName evidence="1">Histidine ammonia-lyase</fullName>
    </submittedName>
</protein>
<dbReference type="OrthoDB" id="9806955at2"/>
<dbReference type="InterPro" id="IPR024083">
    <property type="entry name" value="Fumarase/histidase_N"/>
</dbReference>
<sequence>MAIEIDGRTLTGAEVARVARPDAFGAFEQVALAPEARDRIAATRAYIDAHWMNDDAPLMYAFNTGVGLFKDQRVLMADMAAYQAKTIYAHATGVGEALPEDAVRAVMLLRANAFASNYSGPQVELVERLLAFLNAGLHPVIPAKGSVGASGDLAPLAHMAGALCGFAEAEIVYRGQRLPAREAIAAAGLTPDFDLGAKDASALINGSTVSLALAVLALEDAKRIRKAADVSLALTLEALRAEKIAFQPVVHAARPHPGQAAVARNVLRMIGDSERCTEAARITVYPEESRREGALPPPRVQDVYSLRCAPQVHGPVVQALEYVESVIATEINSATDNPLIFDDGQGGYVSLSGGHFHGQYVAQVMDLLAIAMADLGSICERRLARLIDPTMSYGLPRNLLAGKKGLNTGYATVQCSMSALVMENRTLCMPGSVDSIPGKSNAEDHVSNSTWCARKARTVVENVEQIVAGEMLMAAQALSLVEPIAQVHPLGSGTAAAMRAIRGVIEPALEGDRWYATEMRQARELVRFETVVQAVEEAVGPLE</sequence>
<dbReference type="Gene3D" id="1.20.200.10">
    <property type="entry name" value="Fumarase/aspartase (Central domain)"/>
    <property type="match status" value="1"/>
</dbReference>
<dbReference type="PROSITE" id="PS00488">
    <property type="entry name" value="PAL_HISTIDASE"/>
    <property type="match status" value="1"/>
</dbReference>
<dbReference type="SUPFAM" id="SSF48557">
    <property type="entry name" value="L-aspartase-like"/>
    <property type="match status" value="1"/>
</dbReference>
<name>A0A2T1HPE7_9HYPH</name>